<name>B0VLV7_ACIBS</name>
<evidence type="ECO:0000313" key="2">
    <source>
        <dbReference type="Proteomes" id="UP000001741"/>
    </source>
</evidence>
<sequence length="441" mass="50945">MRIFTMKKTLSLPKAPIEMINRHKKINPAEMNKILNQHFNAFKQAAAQGDYVKAYQHVKKAVSLVPGHPGALSDLAYTELRLRRYDDAYQHYMQAIKASGSNVNTNLYDGLTEVCHHLNKKEEKIKFGRLAISTKKELTKNEPTLNIPTHKPVPFSPNPQENIIAFSLFGANPRYCETSILNTKLAQEIYPEWTCRFYVDESVPELVQQRLQANGAQVVHVSPTQKQLSGLFWRFLVMDDPVVKRFLVRDADSIVSYREKAAVDAWLKSDQWFHLMRDSYSHTELILVGMWGGCTGIFHNIEAHIRDYVATGRYPDNRVIDQHYLRYCIWPTLKQSVLVHDSQQFDENSADFPVYDLTSMQNDQDNFHVGMDNGSPVVTTAVNHPTAEKVYWILFDENHDEVCRYDAIVSKSRNIEVNLPHAFAKKIQLQQWKLQVYPYEN</sequence>
<dbReference type="Gene3D" id="1.25.40.10">
    <property type="entry name" value="Tetratricopeptide repeat domain"/>
    <property type="match status" value="1"/>
</dbReference>
<dbReference type="HOGENOM" id="CLU_051626_0_0_6"/>
<dbReference type="AlphaFoldDB" id="B0VLV7"/>
<dbReference type="InterPro" id="IPR019734">
    <property type="entry name" value="TPR_rpt"/>
</dbReference>
<dbReference type="BioCyc" id="ABAU509170:GCL9-2648-MONOMER"/>
<dbReference type="EMBL" id="CU468230">
    <property type="protein sequence ID" value="CAP02473.1"/>
    <property type="molecule type" value="Genomic_DNA"/>
</dbReference>
<accession>B0VLV7</accession>
<dbReference type="InterPro" id="IPR011990">
    <property type="entry name" value="TPR-like_helical_dom_sf"/>
</dbReference>
<dbReference type="Proteomes" id="UP000001741">
    <property type="component" value="Chromosome"/>
</dbReference>
<proteinExistence type="predicted"/>
<evidence type="ECO:0000313" key="1">
    <source>
        <dbReference type="EMBL" id="CAP02473.1"/>
    </source>
</evidence>
<dbReference type="SMART" id="SM00028">
    <property type="entry name" value="TPR"/>
    <property type="match status" value="2"/>
</dbReference>
<dbReference type="KEGG" id="abm:ABSDF3199"/>
<protein>
    <submittedName>
        <fullName evidence="1">Uncharacterized protein</fullName>
    </submittedName>
</protein>
<gene>
    <name evidence="1" type="ordered locus">ABSDF3199</name>
</gene>
<dbReference type="SUPFAM" id="SSF48452">
    <property type="entry name" value="TPR-like"/>
    <property type="match status" value="1"/>
</dbReference>
<dbReference type="Pfam" id="PF14559">
    <property type="entry name" value="TPR_19"/>
    <property type="match status" value="1"/>
</dbReference>
<reference evidence="1 2" key="1">
    <citation type="journal article" date="2008" name="PLoS ONE">
        <title>Comparative analysis of Acinetobacters: three genomes for three lifestyles.</title>
        <authorList>
            <person name="Vallenet D."/>
            <person name="Nordmann P."/>
            <person name="Barbe V."/>
            <person name="Poirel L."/>
            <person name="Mangenot S."/>
            <person name="Bataille E."/>
            <person name="Dossat C."/>
            <person name="Gas S."/>
            <person name="Kreimeyer A."/>
            <person name="Lenoble P."/>
            <person name="Oztas S."/>
            <person name="Poulain J."/>
            <person name="Segurens B."/>
            <person name="Robert C."/>
            <person name="Abergel C."/>
            <person name="Claverie J.M."/>
            <person name="Raoult D."/>
            <person name="Medigue C."/>
            <person name="Weissenbach J."/>
            <person name="Cruveiller S."/>
        </authorList>
    </citation>
    <scope>NUCLEOTIDE SEQUENCE [LARGE SCALE GENOMIC DNA]</scope>
    <source>
        <strain evidence="1 2">SDF</strain>
    </source>
</reference>
<organism evidence="1 2">
    <name type="scientific">Acinetobacter baumannii (strain SDF)</name>
    <dbReference type="NCBI Taxonomy" id="509170"/>
    <lineage>
        <taxon>Bacteria</taxon>
        <taxon>Pseudomonadati</taxon>
        <taxon>Pseudomonadota</taxon>
        <taxon>Gammaproteobacteria</taxon>
        <taxon>Moraxellales</taxon>
        <taxon>Moraxellaceae</taxon>
        <taxon>Acinetobacter</taxon>
        <taxon>Acinetobacter calcoaceticus/baumannii complex</taxon>
    </lineage>
</organism>